<dbReference type="OMA" id="WVHIRQV"/>
<dbReference type="SUPFAM" id="SSF48239">
    <property type="entry name" value="Terpenoid cyclases/Protein prenyltransferases"/>
    <property type="match status" value="2"/>
</dbReference>
<reference evidence="7 8" key="1">
    <citation type="journal article" date="2011" name="Proc. Natl. Acad. Sci. U.S.A.">
        <title>Niche of harmful alga Aureococcus anophagefferens revealed through ecogenomics.</title>
        <authorList>
            <person name="Gobler C.J."/>
            <person name="Berry D.L."/>
            <person name="Dyhrman S.T."/>
            <person name="Wilhelm S.W."/>
            <person name="Salamov A."/>
            <person name="Lobanov A.V."/>
            <person name="Zhang Y."/>
            <person name="Collier J.L."/>
            <person name="Wurch L.L."/>
            <person name="Kustka A.B."/>
            <person name="Dill B.D."/>
            <person name="Shah M."/>
            <person name="VerBerkmoes N.C."/>
            <person name="Kuo A."/>
            <person name="Terry A."/>
            <person name="Pangilinan J."/>
            <person name="Lindquist E.A."/>
            <person name="Lucas S."/>
            <person name="Paulsen I.T."/>
            <person name="Hattenrath-Lehmann T.K."/>
            <person name="Talmage S.C."/>
            <person name="Walker E.A."/>
            <person name="Koch F."/>
            <person name="Burson A.M."/>
            <person name="Marcoval M.A."/>
            <person name="Tang Y.Z."/>
            <person name="Lecleir G.R."/>
            <person name="Coyne K.J."/>
            <person name="Berg G.M."/>
            <person name="Bertrand E.M."/>
            <person name="Saito M.A."/>
            <person name="Gladyshev V.N."/>
            <person name="Grigoriev I.V."/>
        </authorList>
    </citation>
    <scope>NUCLEOTIDE SEQUENCE [LARGE SCALE GENOMIC DNA]</scope>
    <source>
        <strain evidence="8">CCMP 1984</strain>
    </source>
</reference>
<dbReference type="EC" id="5.4.99.-" evidence="4"/>
<dbReference type="NCBIfam" id="TIGR01787">
    <property type="entry name" value="squalene_cyclas"/>
    <property type="match status" value="1"/>
</dbReference>
<dbReference type="SFLD" id="SFLDG01016">
    <property type="entry name" value="Prenyltransferase_Like_2"/>
    <property type="match status" value="1"/>
</dbReference>
<evidence type="ECO:0000256" key="1">
    <source>
        <dbReference type="ARBA" id="ARBA00009755"/>
    </source>
</evidence>
<accession>F0XYV1</accession>
<organism evidence="8">
    <name type="scientific">Aureococcus anophagefferens</name>
    <name type="common">Harmful bloom alga</name>
    <dbReference type="NCBI Taxonomy" id="44056"/>
    <lineage>
        <taxon>Eukaryota</taxon>
        <taxon>Sar</taxon>
        <taxon>Stramenopiles</taxon>
        <taxon>Ochrophyta</taxon>
        <taxon>Pelagophyceae</taxon>
        <taxon>Pelagomonadales</taxon>
        <taxon>Pelagomonadaceae</taxon>
        <taxon>Aureococcus</taxon>
    </lineage>
</organism>
<dbReference type="InterPro" id="IPR032696">
    <property type="entry name" value="SQ_cyclase_C"/>
</dbReference>
<evidence type="ECO:0000313" key="8">
    <source>
        <dbReference type="Proteomes" id="UP000002729"/>
    </source>
</evidence>
<dbReference type="PANTHER" id="PTHR11764">
    <property type="entry name" value="TERPENE CYCLASE/MUTASE FAMILY MEMBER"/>
    <property type="match status" value="1"/>
</dbReference>
<dbReference type="GO" id="GO:0031559">
    <property type="term" value="F:oxidosqualene cyclase activity"/>
    <property type="evidence" value="ECO:0007669"/>
    <property type="project" value="UniProtKB-ARBA"/>
</dbReference>
<feature type="domain" description="Squalene cyclase C-terminal" evidence="5">
    <location>
        <begin position="320"/>
        <end position="676"/>
    </location>
</feature>
<evidence type="ECO:0000259" key="5">
    <source>
        <dbReference type="Pfam" id="PF13243"/>
    </source>
</evidence>
<dbReference type="GO" id="GO:0005811">
    <property type="term" value="C:lipid droplet"/>
    <property type="evidence" value="ECO:0007669"/>
    <property type="project" value="InterPro"/>
</dbReference>
<dbReference type="Proteomes" id="UP000002729">
    <property type="component" value="Unassembled WGS sequence"/>
</dbReference>
<evidence type="ECO:0000313" key="7">
    <source>
        <dbReference type="EMBL" id="EGB12462.1"/>
    </source>
</evidence>
<dbReference type="RefSeq" id="XP_009033487.1">
    <property type="nucleotide sequence ID" value="XM_009035239.1"/>
</dbReference>
<dbReference type="FunFam" id="1.50.10.20:FF:000002">
    <property type="entry name" value="Terpene cyclase/mutase family member"/>
    <property type="match status" value="1"/>
</dbReference>
<dbReference type="OrthoDB" id="21502at2759"/>
<dbReference type="GO" id="GO:0016104">
    <property type="term" value="P:triterpenoid biosynthetic process"/>
    <property type="evidence" value="ECO:0007669"/>
    <property type="project" value="InterPro"/>
</dbReference>
<evidence type="ECO:0000256" key="3">
    <source>
        <dbReference type="ARBA" id="ARBA00023235"/>
    </source>
</evidence>
<dbReference type="PANTHER" id="PTHR11764:SF20">
    <property type="entry name" value="LANOSTEROL SYNTHASE"/>
    <property type="match status" value="1"/>
</dbReference>
<feature type="domain" description="Squalene cyclase N-terminal" evidence="6">
    <location>
        <begin position="3"/>
        <end position="264"/>
    </location>
</feature>
<dbReference type="GeneID" id="20219201"/>
<protein>
    <recommendedName>
        <fullName evidence="4">Terpene cyclase/mutase family member</fullName>
        <ecNumber evidence="4">5.4.99.-</ecNumber>
    </recommendedName>
</protein>
<gene>
    <name evidence="7" type="ORF">AURANDRAFT_19883</name>
</gene>
<evidence type="ECO:0000256" key="2">
    <source>
        <dbReference type="ARBA" id="ARBA00022737"/>
    </source>
</evidence>
<comment type="similarity">
    <text evidence="1 4">Belongs to the terpene cyclase/mutase family.</text>
</comment>
<evidence type="ECO:0000256" key="4">
    <source>
        <dbReference type="RuleBase" id="RU362003"/>
    </source>
</evidence>
<dbReference type="Pfam" id="PF13243">
    <property type="entry name" value="SQHop_cyclase_C"/>
    <property type="match status" value="1"/>
</dbReference>
<proteinExistence type="inferred from homology"/>
<feature type="non-terminal residue" evidence="7">
    <location>
        <position position="1"/>
    </location>
</feature>
<name>F0XYV1_AURAN</name>
<dbReference type="SMR" id="F0XYV1"/>
<dbReference type="InParanoid" id="F0XYV1"/>
<sequence>LAKALAFYQQLQCDDGHWGGDYGGPHFLSPGLVVVWYVTGRRDDVLDEHQRRAMVRYYENHQQTDGGWGTHVESPSTMFGSVLTYVALRLLGEPADAPACAAGRKLILEQGGACYTSSWAKFALCLLGAMDWEGHESVPPEMWLLPCWCPFHPCRMWCHARMVYLPMGYLWGKRWTYENADSDPVVLALRDELYPASPAYGAIPWRATRSWVAPMDDYSPVHPLMVAAQRFLRVYEDLGGPLRRYARRKGLAFSADYCRAEDLQTNYVCIGPVNKVYNMLVAYDDRHADGGEALARHALRVPDYLWVAEDGMKMQGYNGSQCWDASFATQAIAESDLGDDARFRDCAKKAWSYLERTQILSTTTSQASPAFAFEAPKLRERYFRHVSKGGWPFSTSAHGWPISDCTAEGLKSVLALRSLACVGECAPIGYERLCDAADVVLALQNADGGYATYENTRGYGWYEWLNPSEVFGDIMIDYSYVECSMALARFREACPDHRAAEISAALKRGNAFLRSIQRADGSWYGSWACCFTYAGWFGIEGLVDSGEDLREDPKTSEPVARACAFLLRHQRPNGGWGEDFTSCFDKAYAKHGMEAYGDAEGAGVVCTGWALLGLMAGACADADAVARGVAYLEARQLPDGDWPQEGISGVFNRSCGITYTAYRNVFPMWALARYKNSYVPAMASASIN</sequence>
<keyword evidence="3 4" id="KW-0413">Isomerase</keyword>
<dbReference type="InterPro" id="IPR008930">
    <property type="entry name" value="Terpenoid_cyclase/PrenylTrfase"/>
</dbReference>
<keyword evidence="2" id="KW-0677">Repeat</keyword>
<dbReference type="EMBL" id="GL833121">
    <property type="protein sequence ID" value="EGB12462.1"/>
    <property type="molecule type" value="Genomic_DNA"/>
</dbReference>
<keyword evidence="8" id="KW-1185">Reference proteome</keyword>
<dbReference type="Pfam" id="PF13249">
    <property type="entry name" value="SQHop_cyclase_N"/>
    <property type="match status" value="1"/>
</dbReference>
<dbReference type="eggNOG" id="KOG0497">
    <property type="taxonomic scope" value="Eukaryota"/>
</dbReference>
<evidence type="ECO:0000259" key="6">
    <source>
        <dbReference type="Pfam" id="PF13249"/>
    </source>
</evidence>
<dbReference type="CDD" id="cd02892">
    <property type="entry name" value="SQCY_1"/>
    <property type="match status" value="1"/>
</dbReference>
<dbReference type="KEGG" id="aaf:AURANDRAFT_19883"/>
<dbReference type="InterPro" id="IPR018333">
    <property type="entry name" value="Squalene_cyclase"/>
</dbReference>
<dbReference type="Gene3D" id="1.50.10.20">
    <property type="match status" value="2"/>
</dbReference>
<dbReference type="InterPro" id="IPR032697">
    <property type="entry name" value="SQ_cyclase_N"/>
</dbReference>
<dbReference type="AlphaFoldDB" id="F0XYV1"/>